<gene>
    <name evidence="1" type="ORF">H4W34_004643</name>
</gene>
<evidence type="ECO:0000313" key="1">
    <source>
        <dbReference type="EMBL" id="MBE1534810.1"/>
    </source>
</evidence>
<keyword evidence="2" id="KW-1185">Reference proteome</keyword>
<dbReference type="RefSeq" id="WP_192761124.1">
    <property type="nucleotide sequence ID" value="NZ_JADBDZ010000001.1"/>
</dbReference>
<accession>A0ABR9JXJ8</accession>
<dbReference type="EMBL" id="JADBDZ010000001">
    <property type="protein sequence ID" value="MBE1534810.1"/>
    <property type="molecule type" value="Genomic_DNA"/>
</dbReference>
<comment type="caution">
    <text evidence="1">The sequence shown here is derived from an EMBL/GenBank/DDBJ whole genome shotgun (WGS) entry which is preliminary data.</text>
</comment>
<proteinExistence type="predicted"/>
<evidence type="ECO:0000313" key="2">
    <source>
        <dbReference type="Proteomes" id="UP000627838"/>
    </source>
</evidence>
<reference evidence="1 2" key="1">
    <citation type="submission" date="2020-10" db="EMBL/GenBank/DDBJ databases">
        <title>Sequencing the genomes of 1000 actinobacteria strains.</title>
        <authorList>
            <person name="Klenk H.-P."/>
        </authorList>
    </citation>
    <scope>NUCLEOTIDE SEQUENCE [LARGE SCALE GENOMIC DNA]</scope>
    <source>
        <strain evidence="1 2">DSM 46744</strain>
    </source>
</reference>
<organism evidence="1 2">
    <name type="scientific">Actinomadura algeriensis</name>
    <dbReference type="NCBI Taxonomy" id="1679523"/>
    <lineage>
        <taxon>Bacteria</taxon>
        <taxon>Bacillati</taxon>
        <taxon>Actinomycetota</taxon>
        <taxon>Actinomycetes</taxon>
        <taxon>Streptosporangiales</taxon>
        <taxon>Thermomonosporaceae</taxon>
        <taxon>Actinomadura</taxon>
    </lineage>
</organism>
<protein>
    <submittedName>
        <fullName evidence="1">Uncharacterized protein</fullName>
    </submittedName>
</protein>
<name>A0ABR9JXJ8_9ACTN</name>
<sequence length="403" mass="43681">MSRDEIDRTLAHLREERERIGAALLELDANQGYRLLEGATPAGETGRVQATVRSRVESLWTLFDLYGRAVGEAEEIRARSGRLGQWRLAELTRLLAGPSIELPAAEVPLERRTLLHVPSGERLTLRAAVERMTGLYEEVVQAVGRLERIWSALLSRLAEAEAARRAAGEVLAGLGGTDAELARLGADLDAVAALVRGDPLALAPGGRPDTARLDALRGGFADARRRLESAALLRDGYAERIRGVVRTLDRLRAAEAEAREVRDTVVAKIAGPPPPARPETSAALAGRLSALDRDARSGGGDWTERARRIDDLERAAGEALRGARDEIGVVRGLLERRDELRGRLDAYRVKAARLGLAEDDGTTGLYEKARALLWTSPCDLREATVALSEFQRAVAAREKGADG</sequence>
<dbReference type="Proteomes" id="UP000627838">
    <property type="component" value="Unassembled WGS sequence"/>
</dbReference>